<feature type="domain" description="Alcohol dehydrogenase-like C-terminal" evidence="3">
    <location>
        <begin position="171"/>
        <end position="298"/>
    </location>
</feature>
<comment type="caution">
    <text evidence="5">The sequence shown here is derived from an EMBL/GenBank/DDBJ whole genome shotgun (WGS) entry which is preliminary data.</text>
</comment>
<feature type="domain" description="Alcohol dehydrogenase-like N-terminal" evidence="4">
    <location>
        <begin position="26"/>
        <end position="131"/>
    </location>
</feature>
<proteinExistence type="predicted"/>
<evidence type="ECO:0000313" key="6">
    <source>
        <dbReference type="Proteomes" id="UP000679126"/>
    </source>
</evidence>
<dbReference type="InterPro" id="IPR013149">
    <property type="entry name" value="ADH-like_C"/>
</dbReference>
<evidence type="ECO:0000313" key="5">
    <source>
        <dbReference type="EMBL" id="MBO9154776.1"/>
    </source>
</evidence>
<dbReference type="PANTHER" id="PTHR43401:SF3">
    <property type="entry name" value="L-GALACTONATE-5-DEHYDROGENASE"/>
    <property type="match status" value="1"/>
</dbReference>
<reference evidence="6" key="1">
    <citation type="submission" date="2021-03" db="EMBL/GenBank/DDBJ databases">
        <title>Assistant Professor.</title>
        <authorList>
            <person name="Huq M.A."/>
        </authorList>
    </citation>
    <scope>NUCLEOTIDE SEQUENCE [LARGE SCALE GENOMIC DNA]</scope>
    <source>
        <strain evidence="6">MAH-28</strain>
    </source>
</reference>
<dbReference type="Gene3D" id="3.40.50.720">
    <property type="entry name" value="NAD(P)-binding Rossmann-like Domain"/>
    <property type="match status" value="1"/>
</dbReference>
<dbReference type="InterPro" id="IPR011032">
    <property type="entry name" value="GroES-like_sf"/>
</dbReference>
<evidence type="ECO:0000256" key="1">
    <source>
        <dbReference type="ARBA" id="ARBA00023002"/>
    </source>
</evidence>
<dbReference type="CDD" id="cd08261">
    <property type="entry name" value="Zn_ADH7"/>
    <property type="match status" value="1"/>
</dbReference>
<feature type="region of interest" description="Disordered" evidence="2">
    <location>
        <begin position="1"/>
        <end position="21"/>
    </location>
</feature>
<dbReference type="PANTHER" id="PTHR43401">
    <property type="entry name" value="L-THREONINE 3-DEHYDROGENASE"/>
    <property type="match status" value="1"/>
</dbReference>
<evidence type="ECO:0000259" key="4">
    <source>
        <dbReference type="Pfam" id="PF08240"/>
    </source>
</evidence>
<name>A0ABS3YJB0_9BACT</name>
<gene>
    <name evidence="5" type="ORF">J7I43_21290</name>
</gene>
<keyword evidence="6" id="KW-1185">Reference proteome</keyword>
<dbReference type="SUPFAM" id="SSF50129">
    <property type="entry name" value="GroES-like"/>
    <property type="match status" value="1"/>
</dbReference>
<sequence>MKALVLQEPGQFSWAEKPHPGQPPEDYALLRIKHVSVCGTDLHAYKGRQPFFTYPRILGHEVAAEVVAAGANVTHLQPGDLVSIEPYRNPVADQAVRRGKTNCGSQVTVLGVHEDGAMQEFILYPAANLHVVNGMHPDQVALIEPFAIGCHAVERAEIQDDDTVLVIGAGPIGMAVIALARLKGVKIAALDINENRLQFAKKLFPEITTVLLKDTVVEDLRAAFDGELPIVVFDATGSKTSMERSFEFTAAGGTIVFVGLFVGDVVFPDPVFHRKEITLKASRSARAVDFRKVIQLFKAGLINTEGYISHRIKFENLAEEFTALYVPEANVIKAIIDF</sequence>
<accession>A0ABS3YJB0</accession>
<dbReference type="EMBL" id="JAGHKP010000004">
    <property type="protein sequence ID" value="MBO9154776.1"/>
    <property type="molecule type" value="Genomic_DNA"/>
</dbReference>
<keyword evidence="1" id="KW-0560">Oxidoreductase</keyword>
<dbReference type="Gene3D" id="3.90.180.10">
    <property type="entry name" value="Medium-chain alcohol dehydrogenases, catalytic domain"/>
    <property type="match status" value="1"/>
</dbReference>
<dbReference type="SUPFAM" id="SSF51735">
    <property type="entry name" value="NAD(P)-binding Rossmann-fold domains"/>
    <property type="match status" value="1"/>
</dbReference>
<dbReference type="Pfam" id="PF08240">
    <property type="entry name" value="ADH_N"/>
    <property type="match status" value="1"/>
</dbReference>
<dbReference type="InterPro" id="IPR013154">
    <property type="entry name" value="ADH-like_N"/>
</dbReference>
<evidence type="ECO:0000256" key="2">
    <source>
        <dbReference type="SAM" id="MobiDB-lite"/>
    </source>
</evidence>
<evidence type="ECO:0000259" key="3">
    <source>
        <dbReference type="Pfam" id="PF00107"/>
    </source>
</evidence>
<protein>
    <submittedName>
        <fullName evidence="5">Zinc-binding alcohol dehydrogenase family protein</fullName>
    </submittedName>
</protein>
<dbReference type="InterPro" id="IPR050129">
    <property type="entry name" value="Zn_alcohol_dh"/>
</dbReference>
<dbReference type="Proteomes" id="UP000679126">
    <property type="component" value="Unassembled WGS sequence"/>
</dbReference>
<dbReference type="Pfam" id="PF00107">
    <property type="entry name" value="ADH_zinc_N"/>
    <property type="match status" value="1"/>
</dbReference>
<dbReference type="InterPro" id="IPR036291">
    <property type="entry name" value="NAD(P)-bd_dom_sf"/>
</dbReference>
<dbReference type="RefSeq" id="WP_209147890.1">
    <property type="nucleotide sequence ID" value="NZ_JAGHKP010000004.1"/>
</dbReference>
<organism evidence="5 6">
    <name type="scientific">Chitinophaga chungangae</name>
    <dbReference type="NCBI Taxonomy" id="2821488"/>
    <lineage>
        <taxon>Bacteria</taxon>
        <taxon>Pseudomonadati</taxon>
        <taxon>Bacteroidota</taxon>
        <taxon>Chitinophagia</taxon>
        <taxon>Chitinophagales</taxon>
        <taxon>Chitinophagaceae</taxon>
        <taxon>Chitinophaga</taxon>
    </lineage>
</organism>